<dbReference type="Pfam" id="PF22515">
    <property type="entry name" value="DUF6996"/>
    <property type="match status" value="1"/>
</dbReference>
<feature type="domain" description="DUF7226" evidence="3">
    <location>
        <begin position="295"/>
        <end position="431"/>
    </location>
</feature>
<proteinExistence type="predicted"/>
<dbReference type="InterPro" id="IPR054266">
    <property type="entry name" value="DUF6997"/>
</dbReference>
<organism evidence="4 5">
    <name type="scientific">Anaerosacchariphilus hominis</name>
    <dbReference type="NCBI Taxonomy" id="2763017"/>
    <lineage>
        <taxon>Bacteria</taxon>
        <taxon>Bacillati</taxon>
        <taxon>Bacillota</taxon>
        <taxon>Clostridia</taxon>
        <taxon>Lachnospirales</taxon>
        <taxon>Lachnospiraceae</taxon>
        <taxon>Anaerosacchariphilus</taxon>
    </lineage>
</organism>
<protein>
    <submittedName>
        <fullName evidence="4">Type II restriction endonuclease</fullName>
    </submittedName>
</protein>
<dbReference type="InterPro" id="IPR054265">
    <property type="entry name" value="DUF6996"/>
</dbReference>
<dbReference type="Proteomes" id="UP000649345">
    <property type="component" value="Unassembled WGS sequence"/>
</dbReference>
<comment type="caution">
    <text evidence="4">The sequence shown here is derived from an EMBL/GenBank/DDBJ whole genome shotgun (WGS) entry which is preliminary data.</text>
</comment>
<reference evidence="4" key="1">
    <citation type="submission" date="2020-08" db="EMBL/GenBank/DDBJ databases">
        <title>Genome public.</title>
        <authorList>
            <person name="Liu C."/>
            <person name="Sun Q."/>
        </authorList>
    </citation>
    <scope>NUCLEOTIDE SEQUENCE</scope>
    <source>
        <strain evidence="4">NSJ-68</strain>
    </source>
</reference>
<dbReference type="Pfam" id="PF22518">
    <property type="entry name" value="DUF6997"/>
    <property type="match status" value="1"/>
</dbReference>
<evidence type="ECO:0000259" key="2">
    <source>
        <dbReference type="Pfam" id="PF22518"/>
    </source>
</evidence>
<keyword evidence="4" id="KW-0540">Nuclease</keyword>
<accession>A0A923LDK3</accession>
<evidence type="ECO:0000259" key="3">
    <source>
        <dbReference type="Pfam" id="PF23871"/>
    </source>
</evidence>
<dbReference type="Pfam" id="PF23871">
    <property type="entry name" value="DUF7226"/>
    <property type="match status" value="1"/>
</dbReference>
<dbReference type="EMBL" id="JACOOR010000007">
    <property type="protein sequence ID" value="MBC5660618.1"/>
    <property type="molecule type" value="Genomic_DNA"/>
</dbReference>
<dbReference type="RefSeq" id="WP_186873785.1">
    <property type="nucleotide sequence ID" value="NZ_JACOOR010000007.1"/>
</dbReference>
<keyword evidence="4" id="KW-0255">Endonuclease</keyword>
<evidence type="ECO:0000259" key="1">
    <source>
        <dbReference type="Pfam" id="PF22515"/>
    </source>
</evidence>
<feature type="domain" description="DUF6996" evidence="1">
    <location>
        <begin position="10"/>
        <end position="77"/>
    </location>
</feature>
<keyword evidence="5" id="KW-1185">Reference proteome</keyword>
<gene>
    <name evidence="4" type="ORF">H8S44_12660</name>
</gene>
<name>A0A923LDK3_9FIRM</name>
<evidence type="ECO:0000313" key="5">
    <source>
        <dbReference type="Proteomes" id="UP000649345"/>
    </source>
</evidence>
<dbReference type="AlphaFoldDB" id="A0A923LDK3"/>
<feature type="domain" description="DUF6997" evidence="2">
    <location>
        <begin position="80"/>
        <end position="254"/>
    </location>
</feature>
<dbReference type="GO" id="GO:0004519">
    <property type="term" value="F:endonuclease activity"/>
    <property type="evidence" value="ECO:0007669"/>
    <property type="project" value="UniProtKB-KW"/>
</dbReference>
<dbReference type="InterPro" id="IPR055650">
    <property type="entry name" value="DUF7226"/>
</dbReference>
<evidence type="ECO:0000313" key="4">
    <source>
        <dbReference type="EMBL" id="MBC5660618.1"/>
    </source>
</evidence>
<sequence length="433" mass="50372">MEKKTALSANEAWKALLERYPIEETVRKQGVYRITADQIREYREPRLMAKWDSSDALPEALRKRKLNLLPDSRTSYVMGDFLLYEPIPELREHVLRMTHVEMPEYESIDVNNISSEANAIHVLTLSGILDDFLGDGPSAATFNGRMGTGVFDFRVNTVRGAAREIHVENAQCEIDGGFENARSVVIMEAKNVVHSDFHVRQLYYPYRLWRTRVKKPIRLVFSVYSNMIYRLFEYRFADPEDYSSIELVQAKNYSLQDTRISLRELREVRERTAIRTDDDMDATSVPFIQANSMERIISLLENLYGNPMTPGQIAELMDFDPRQSDYYYNAGRYLGLFEKKNADGQVLVGLTGLGEKVFRMNYKPRQLKLVELMLEHRIFAEFFDAGAETGRYPDKKVIGQRMRELHVCNEGQIARRASSVERWLEWIFNLTRL</sequence>
<keyword evidence="4" id="KW-0378">Hydrolase</keyword>